<dbReference type="Pfam" id="PF07452">
    <property type="entry name" value="CHRD"/>
    <property type="match status" value="1"/>
</dbReference>
<evidence type="ECO:0000313" key="3">
    <source>
        <dbReference type="EMBL" id="GAA4031552.1"/>
    </source>
</evidence>
<dbReference type="PROSITE" id="PS51257">
    <property type="entry name" value="PROKAR_LIPOPROTEIN"/>
    <property type="match status" value="1"/>
</dbReference>
<dbReference type="RefSeq" id="WP_344764917.1">
    <property type="nucleotide sequence ID" value="NZ_BAAAZE010000013.1"/>
</dbReference>
<reference evidence="4" key="1">
    <citation type="journal article" date="2019" name="Int. J. Syst. Evol. Microbiol.">
        <title>The Global Catalogue of Microorganisms (GCM) 10K type strain sequencing project: providing services to taxonomists for standard genome sequencing and annotation.</title>
        <authorList>
            <consortium name="The Broad Institute Genomics Platform"/>
            <consortium name="The Broad Institute Genome Sequencing Center for Infectious Disease"/>
            <person name="Wu L."/>
            <person name="Ma J."/>
        </authorList>
    </citation>
    <scope>NUCLEOTIDE SEQUENCE [LARGE SCALE GENOMIC DNA]</scope>
    <source>
        <strain evidence="4">JCM 16673</strain>
    </source>
</reference>
<gene>
    <name evidence="3" type="ORF">GCM10022212_32830</name>
</gene>
<feature type="chain" id="PRO_5046886682" description="CHRD domain-containing protein" evidence="1">
    <location>
        <begin position="22"/>
        <end position="146"/>
    </location>
</feature>
<evidence type="ECO:0000256" key="1">
    <source>
        <dbReference type="SAM" id="SignalP"/>
    </source>
</evidence>
<sequence length="146" mass="14626">MKQNQHRLTALAALTFTVLLAAGCSSMGGMSPGGSAKLSGSQEVPPVMTAASGNASIMVAADKSVTGTVTTTGIDSKAAHIHQAASGVNGPVIVGLTKNADGSFSVPAGAKLTDEQYASYQAGNMYVNVHSAAHPGGEIRVQLNSK</sequence>
<dbReference type="Proteomes" id="UP001501353">
    <property type="component" value="Unassembled WGS sequence"/>
</dbReference>
<protein>
    <recommendedName>
        <fullName evidence="2">CHRD domain-containing protein</fullName>
    </recommendedName>
</protein>
<feature type="domain" description="CHRD" evidence="2">
    <location>
        <begin position="30"/>
        <end position="146"/>
    </location>
</feature>
<dbReference type="SMART" id="SM00754">
    <property type="entry name" value="CHRD"/>
    <property type="match status" value="1"/>
</dbReference>
<comment type="caution">
    <text evidence="3">The sequence shown here is derived from an EMBL/GenBank/DDBJ whole genome shotgun (WGS) entry which is preliminary data.</text>
</comment>
<proteinExistence type="predicted"/>
<organism evidence="3 4">
    <name type="scientific">Actimicrobium antarcticum</name>
    <dbReference type="NCBI Taxonomy" id="1051899"/>
    <lineage>
        <taxon>Bacteria</taxon>
        <taxon>Pseudomonadati</taxon>
        <taxon>Pseudomonadota</taxon>
        <taxon>Betaproteobacteria</taxon>
        <taxon>Burkholderiales</taxon>
        <taxon>Oxalobacteraceae</taxon>
        <taxon>Actimicrobium</taxon>
    </lineage>
</organism>
<evidence type="ECO:0000313" key="4">
    <source>
        <dbReference type="Proteomes" id="UP001501353"/>
    </source>
</evidence>
<keyword evidence="1" id="KW-0732">Signal</keyword>
<dbReference type="PROSITE" id="PS50933">
    <property type="entry name" value="CHRD"/>
    <property type="match status" value="1"/>
</dbReference>
<dbReference type="InterPro" id="IPR010895">
    <property type="entry name" value="CHRD"/>
</dbReference>
<evidence type="ECO:0000259" key="2">
    <source>
        <dbReference type="PROSITE" id="PS50933"/>
    </source>
</evidence>
<accession>A0ABP7TV87</accession>
<dbReference type="EMBL" id="BAAAZE010000013">
    <property type="protein sequence ID" value="GAA4031552.1"/>
    <property type="molecule type" value="Genomic_DNA"/>
</dbReference>
<name>A0ABP7TV87_9BURK</name>
<keyword evidence="4" id="KW-1185">Reference proteome</keyword>
<feature type="signal peptide" evidence="1">
    <location>
        <begin position="1"/>
        <end position="21"/>
    </location>
</feature>